<feature type="compositionally biased region" description="Basic and acidic residues" evidence="1">
    <location>
        <begin position="810"/>
        <end position="830"/>
    </location>
</feature>
<feature type="compositionally biased region" description="Polar residues" evidence="1">
    <location>
        <begin position="499"/>
        <end position="514"/>
    </location>
</feature>
<dbReference type="AlphaFoldDB" id="A0A1D8N781"/>
<feature type="compositionally biased region" description="Low complexity" evidence="1">
    <location>
        <begin position="230"/>
        <end position="248"/>
    </location>
</feature>
<evidence type="ECO:0000313" key="3">
    <source>
        <dbReference type="EMBL" id="AOW01485.1"/>
    </source>
</evidence>
<dbReference type="PROSITE" id="PS51159">
    <property type="entry name" value="CBM21"/>
    <property type="match status" value="1"/>
</dbReference>
<feature type="compositionally biased region" description="Low complexity" evidence="1">
    <location>
        <begin position="903"/>
        <end position="957"/>
    </location>
</feature>
<evidence type="ECO:0000259" key="2">
    <source>
        <dbReference type="PROSITE" id="PS51159"/>
    </source>
</evidence>
<feature type="region of interest" description="Disordered" evidence="1">
    <location>
        <begin position="596"/>
        <end position="627"/>
    </location>
</feature>
<feature type="compositionally biased region" description="Low complexity" evidence="1">
    <location>
        <begin position="108"/>
        <end position="120"/>
    </location>
</feature>
<sequence length="1129" mass="120658">MPYIPPGRQRSSSLPFLHAIPRWLSMDEAEEREQQQSENTRKNARSFAASLFRRHKSESSADNADSTDNSPGPASVSSCSSSSTSDHSDNLLSAANPDMSDATLCTPSASDGASEDASAALGRGNGATDTTVATEGQAHDNFGGDGDKDSAMPRDSPETHPIMEGRLRSLFRNRVDKSNSCSTSWPNAGHAPQTKTRFEQAQELIARKVNLGKDEIDTGAEQKTQNQVDSSHPSVSSHPNSSCSPLSNDNKSATTHDKHSSANSPDNDMVALTSTTITGEPASQLHKTTVTTQPATSSATNTNTAAIDINGSAKRASDEIDPLDTGLGLSKSPSSSSLGSLSSLSSLASLSSLTNGTGPISSTLSQLRKPASTATATSTSNNTPQHTNEKVPSNKTITSAAKTTITAPSLDKEGPIVFDSAALSDSDSEAKTPAATAAASAKSAASRRAERPSLTRTTSSPGLEKRDFVPPINTAPETPAPDSPVTETMVLTRAGSSEDVPSTVFSCPDSLTSPERRSSILTQLQMPVSPSIIRKKSGELVKSSLKLSSLVRNKSMPESSMKSAAAQAIKNVHFDQKLEHVRHFLNSDRPQAVADGSVKPRPHHHNHNGVGTFQWRDDDSSSDEDDLRKGYDKYIARTEWSLSTPNFPAVPGPKPHSGEPDPMVYLENLFLSADKNNLVGHVAVKNIAFEKQVNVRYSLDYWQTVSQVDATYNDDARKKLKDMGYDRFTFSINMNLLPQHILTQKPMHLCVRYTANGTEYWDNNGFQNFQLDFKRVPKPQRGPGRFHNRSKTEYGVGWTPKYSKASSSPEKADKNENAKPSKEQEQRENSNESFLGDFEYKVASPKAFSARRSSVDDSIPLKSKTKSKFLTPQRRNTEDQRNLFSRYDFGNSFRQKTPERPSAKVASSANSKPKANASSEAPSKIVPASSSSGSSDESSQDSSNQSSSNSSPPTTAGTGVGGAGEMESAEMKKAPSIGNLAAVMTGGVKPEVDSPSYQEMINKYCFFGSAPKTEEPEHYFVPGHAHSGSISSTSSTSSEDSILGMRPQQPSYVQSKMSSFSSALSSAWPWNGNGSGASSTATTPTGGEYVGPTTLDGSLRSPTPTLGSSPTGSCLESSSPVGWAKGVEV</sequence>
<dbReference type="Proteomes" id="UP000182444">
    <property type="component" value="Chromosome 1B"/>
</dbReference>
<organism evidence="3 4">
    <name type="scientific">Yarrowia lipolytica</name>
    <name type="common">Candida lipolytica</name>
    <dbReference type="NCBI Taxonomy" id="4952"/>
    <lineage>
        <taxon>Eukaryota</taxon>
        <taxon>Fungi</taxon>
        <taxon>Dikarya</taxon>
        <taxon>Ascomycota</taxon>
        <taxon>Saccharomycotina</taxon>
        <taxon>Dipodascomycetes</taxon>
        <taxon>Dipodascales</taxon>
        <taxon>Dipodascales incertae sedis</taxon>
        <taxon>Yarrowia</taxon>
    </lineage>
</organism>
<feature type="region of interest" description="Disordered" evidence="1">
    <location>
        <begin position="775"/>
        <end position="836"/>
    </location>
</feature>
<feature type="compositionally biased region" description="Polar residues" evidence="1">
    <location>
        <begin position="261"/>
        <end position="278"/>
    </location>
</feature>
<feature type="compositionally biased region" description="Low complexity" evidence="1">
    <location>
        <begin position="419"/>
        <end position="446"/>
    </location>
</feature>
<feature type="region of interest" description="Disordered" evidence="1">
    <location>
        <begin position="1073"/>
        <end position="1129"/>
    </location>
</feature>
<name>A0A1D8N781_YARLL</name>
<dbReference type="PANTHER" id="PTHR12307">
    <property type="entry name" value="PROTEIN PHOSPHATASE 1 REGULATORY SUBUNIT"/>
    <property type="match status" value="1"/>
</dbReference>
<dbReference type="PANTHER" id="PTHR12307:SF36">
    <property type="entry name" value="GLYCOGEN-BINDING SUBUNIT 76A"/>
    <property type="match status" value="1"/>
</dbReference>
<protein>
    <recommendedName>
        <fullName evidence="2">CBM21 domain-containing protein</fullName>
    </recommendedName>
</protein>
<feature type="compositionally biased region" description="Polar residues" evidence="1">
    <location>
        <begin position="285"/>
        <end position="294"/>
    </location>
</feature>
<reference evidence="3 4" key="1">
    <citation type="journal article" date="2016" name="PLoS ONE">
        <title>Sequence Assembly of Yarrowia lipolytica Strain W29/CLIB89 Shows Transposable Element Diversity.</title>
        <authorList>
            <person name="Magnan C."/>
            <person name="Yu J."/>
            <person name="Chang I."/>
            <person name="Jahn E."/>
            <person name="Kanomata Y."/>
            <person name="Wu J."/>
            <person name="Zeller M."/>
            <person name="Oakes M."/>
            <person name="Baldi P."/>
            <person name="Sandmeyer S."/>
        </authorList>
    </citation>
    <scope>NUCLEOTIDE SEQUENCE [LARGE SCALE GENOMIC DNA]</scope>
    <source>
        <strain evidence="4">CLIB89(W29)</strain>
    </source>
</reference>
<dbReference type="Gene3D" id="2.60.40.2440">
    <property type="entry name" value="Carbohydrate binding type-21 domain"/>
    <property type="match status" value="1"/>
</dbReference>
<feature type="domain" description="CBM21" evidence="2">
    <location>
        <begin position="656"/>
        <end position="772"/>
    </location>
</feature>
<feature type="region of interest" description="Disordered" evidence="1">
    <location>
        <begin position="865"/>
        <end position="972"/>
    </location>
</feature>
<dbReference type="InterPro" id="IPR050782">
    <property type="entry name" value="PP1_regulatory_subunit_3"/>
</dbReference>
<dbReference type="EMBL" id="CP017554">
    <property type="protein sequence ID" value="AOW01485.1"/>
    <property type="molecule type" value="Genomic_DNA"/>
</dbReference>
<evidence type="ECO:0000313" key="4">
    <source>
        <dbReference type="Proteomes" id="UP000182444"/>
    </source>
</evidence>
<dbReference type="InterPro" id="IPR005036">
    <property type="entry name" value="CBM21_dom"/>
</dbReference>
<feature type="compositionally biased region" description="Low complexity" evidence="1">
    <location>
        <begin position="395"/>
        <end position="407"/>
    </location>
</feature>
<dbReference type="GO" id="GO:2001069">
    <property type="term" value="F:glycogen binding"/>
    <property type="evidence" value="ECO:0007669"/>
    <property type="project" value="TreeGrafter"/>
</dbReference>
<feature type="region of interest" description="Disordered" evidence="1">
    <location>
        <begin position="209"/>
        <end position="514"/>
    </location>
</feature>
<dbReference type="eggNOG" id="KOG3986">
    <property type="taxonomic scope" value="Eukaryota"/>
</dbReference>
<dbReference type="VEuPathDB" id="FungiDB:YALI0_B09991g"/>
<dbReference type="RefSeq" id="XP_500699.3">
    <property type="nucleotide sequence ID" value="XM_500699.3"/>
</dbReference>
<dbReference type="VEuPathDB" id="FungiDB:YALI1_B13439g"/>
<dbReference type="Pfam" id="PF03370">
    <property type="entry name" value="CBM_21"/>
    <property type="match status" value="1"/>
</dbReference>
<dbReference type="GO" id="GO:0005979">
    <property type="term" value="P:regulation of glycogen biosynthetic process"/>
    <property type="evidence" value="ECO:0007669"/>
    <property type="project" value="TreeGrafter"/>
</dbReference>
<proteinExistence type="predicted"/>
<dbReference type="GO" id="GO:0008157">
    <property type="term" value="F:protein phosphatase 1 binding"/>
    <property type="evidence" value="ECO:0007669"/>
    <property type="project" value="TreeGrafter"/>
</dbReference>
<feature type="compositionally biased region" description="Polar residues" evidence="1">
    <location>
        <begin position="1100"/>
        <end position="1120"/>
    </location>
</feature>
<evidence type="ECO:0000256" key="1">
    <source>
        <dbReference type="SAM" id="MobiDB-lite"/>
    </source>
</evidence>
<feature type="compositionally biased region" description="Low complexity" evidence="1">
    <location>
        <begin position="326"/>
        <end position="353"/>
    </location>
</feature>
<gene>
    <name evidence="3" type="ORF">YALI1_B13439g</name>
</gene>
<feature type="compositionally biased region" description="Polar residues" evidence="1">
    <location>
        <begin position="354"/>
        <end position="366"/>
    </location>
</feature>
<dbReference type="KEGG" id="yli:2906975"/>
<dbReference type="GO" id="GO:0000164">
    <property type="term" value="C:protein phosphatase type 1 complex"/>
    <property type="evidence" value="ECO:0007669"/>
    <property type="project" value="TreeGrafter"/>
</dbReference>
<feature type="compositionally biased region" description="Low complexity" evidence="1">
    <location>
        <begin position="371"/>
        <end position="383"/>
    </location>
</feature>
<feature type="compositionally biased region" description="Low complexity" evidence="1">
    <location>
        <begin position="1076"/>
        <end position="1087"/>
    </location>
</feature>
<feature type="region of interest" description="Disordered" evidence="1">
    <location>
        <begin position="27"/>
        <end position="197"/>
    </location>
</feature>
<dbReference type="InterPro" id="IPR038175">
    <property type="entry name" value="CBM21_dom_sf"/>
</dbReference>
<feature type="compositionally biased region" description="Low complexity" evidence="1">
    <location>
        <begin position="1027"/>
        <end position="1042"/>
    </location>
</feature>
<dbReference type="GeneID" id="2906975"/>
<feature type="compositionally biased region" description="Low complexity" evidence="1">
    <location>
        <begin position="295"/>
        <end position="306"/>
    </location>
</feature>
<accession>A0A1D8N781</accession>
<feature type="compositionally biased region" description="Basic and acidic residues" evidence="1">
    <location>
        <begin position="32"/>
        <end position="41"/>
    </location>
</feature>
<feature type="compositionally biased region" description="Basic and acidic residues" evidence="1">
    <location>
        <begin position="145"/>
        <end position="177"/>
    </location>
</feature>
<feature type="compositionally biased region" description="Polar residues" evidence="1">
    <location>
        <begin position="384"/>
        <end position="394"/>
    </location>
</feature>
<feature type="compositionally biased region" description="Low complexity" evidence="1">
    <location>
        <begin position="60"/>
        <end position="93"/>
    </location>
</feature>
<feature type="region of interest" description="Disordered" evidence="1">
    <location>
        <begin position="1024"/>
        <end position="1043"/>
    </location>
</feature>